<comment type="caution">
    <text evidence="2">The sequence shown here is derived from an EMBL/GenBank/DDBJ whole genome shotgun (WGS) entry which is preliminary data.</text>
</comment>
<dbReference type="EMBL" id="REGN01000729">
    <property type="protein sequence ID" value="RNA39615.1"/>
    <property type="molecule type" value="Genomic_DNA"/>
</dbReference>
<keyword evidence="1" id="KW-1133">Transmembrane helix</keyword>
<proteinExistence type="predicted"/>
<evidence type="ECO:0008006" key="4">
    <source>
        <dbReference type="Google" id="ProtNLM"/>
    </source>
</evidence>
<keyword evidence="3" id="KW-1185">Reference proteome</keyword>
<evidence type="ECO:0000313" key="2">
    <source>
        <dbReference type="EMBL" id="RNA39615.1"/>
    </source>
</evidence>
<reference evidence="2 3" key="1">
    <citation type="journal article" date="2018" name="Sci. Rep.">
        <title>Genomic signatures of local adaptation to the degree of environmental predictability in rotifers.</title>
        <authorList>
            <person name="Franch-Gras L."/>
            <person name="Hahn C."/>
            <person name="Garcia-Roger E.M."/>
            <person name="Carmona M.J."/>
            <person name="Serra M."/>
            <person name="Gomez A."/>
        </authorList>
    </citation>
    <scope>NUCLEOTIDE SEQUENCE [LARGE SCALE GENOMIC DNA]</scope>
    <source>
        <strain evidence="2">HYR1</strain>
    </source>
</reference>
<evidence type="ECO:0000256" key="1">
    <source>
        <dbReference type="SAM" id="Phobius"/>
    </source>
</evidence>
<protein>
    <recommendedName>
        <fullName evidence="4">Transmembrane protein</fullName>
    </recommendedName>
</protein>
<name>A0A3M7SVC0_BRAPC</name>
<dbReference type="Proteomes" id="UP000276133">
    <property type="component" value="Unassembled WGS sequence"/>
</dbReference>
<dbReference type="AlphaFoldDB" id="A0A3M7SVC0"/>
<organism evidence="2 3">
    <name type="scientific">Brachionus plicatilis</name>
    <name type="common">Marine rotifer</name>
    <name type="synonym">Brachionus muelleri</name>
    <dbReference type="NCBI Taxonomy" id="10195"/>
    <lineage>
        <taxon>Eukaryota</taxon>
        <taxon>Metazoa</taxon>
        <taxon>Spiralia</taxon>
        <taxon>Gnathifera</taxon>
        <taxon>Rotifera</taxon>
        <taxon>Eurotatoria</taxon>
        <taxon>Monogononta</taxon>
        <taxon>Pseudotrocha</taxon>
        <taxon>Ploima</taxon>
        <taxon>Brachionidae</taxon>
        <taxon>Brachionus</taxon>
    </lineage>
</organism>
<keyword evidence="1" id="KW-0812">Transmembrane</keyword>
<sequence length="112" mass="13710">MPAKTLQNRIETNFTTPLKPFKLKRRKKNLKIKKSKKIFIQEKFFDFEIFFSSLKNFIWACVNRFRYLSRSTYFWLFNNTLIFLHISLCVKICFLVVMSRFLVCIYGLRQFK</sequence>
<evidence type="ECO:0000313" key="3">
    <source>
        <dbReference type="Proteomes" id="UP000276133"/>
    </source>
</evidence>
<keyword evidence="1" id="KW-0472">Membrane</keyword>
<gene>
    <name evidence="2" type="ORF">BpHYR1_050598</name>
</gene>
<accession>A0A3M7SVC0</accession>
<feature type="transmembrane region" description="Helical" evidence="1">
    <location>
        <begin position="44"/>
        <end position="62"/>
    </location>
</feature>
<feature type="transmembrane region" description="Helical" evidence="1">
    <location>
        <begin position="82"/>
        <end position="108"/>
    </location>
</feature>